<evidence type="ECO:0000313" key="1">
    <source>
        <dbReference type="EMBL" id="XAU13925.1"/>
    </source>
</evidence>
<evidence type="ECO:0008006" key="3">
    <source>
        <dbReference type="Google" id="ProtNLM"/>
    </source>
</evidence>
<dbReference type="Proteomes" id="UP001447842">
    <property type="component" value="Chromosome"/>
</dbReference>
<reference evidence="1 2" key="1">
    <citation type="submission" date="2024-03" db="EMBL/GenBank/DDBJ databases">
        <title>Sulfurimonas sp. HSL3-1.</title>
        <authorList>
            <person name="Wang S."/>
        </authorList>
    </citation>
    <scope>NUCLEOTIDE SEQUENCE [LARGE SCALE GENOMIC DNA]</scope>
    <source>
        <strain evidence="1 2">HSL3-1</strain>
    </source>
</reference>
<keyword evidence="2" id="KW-1185">Reference proteome</keyword>
<sequence length="166" mass="19136">MKMIEKMLHPEETILVAAEISKTFYNGILSLYGLGALLLFIGYEYEIGVIGLVLIIRTFYMHLQEIREKKYYHCVLTPERLIIHKGFKNREIIPINLEEIRTIYIKPYSERFKNHIDVGTLEVLTTSGGRYVISHIKAPFAYHRAIIGDVVAATSYAKKRSRSTEA</sequence>
<organism evidence="1 2">
    <name type="scientific">Sulfurimonas diazotrophicus</name>
    <dbReference type="NCBI Taxonomy" id="3131939"/>
    <lineage>
        <taxon>Bacteria</taxon>
        <taxon>Pseudomonadati</taxon>
        <taxon>Campylobacterota</taxon>
        <taxon>Epsilonproteobacteria</taxon>
        <taxon>Campylobacterales</taxon>
        <taxon>Sulfurimonadaceae</taxon>
        <taxon>Sulfurimonas</taxon>
    </lineage>
</organism>
<dbReference type="RefSeq" id="WP_345971728.1">
    <property type="nucleotide sequence ID" value="NZ_CP147920.1"/>
</dbReference>
<evidence type="ECO:0000313" key="2">
    <source>
        <dbReference type="Proteomes" id="UP001447842"/>
    </source>
</evidence>
<proteinExistence type="predicted"/>
<protein>
    <recommendedName>
        <fullName evidence="3">DUF304 domain-containing protein</fullName>
    </recommendedName>
</protein>
<name>A0ABZ3H5X2_9BACT</name>
<dbReference type="EMBL" id="CP147920">
    <property type="protein sequence ID" value="XAU13925.1"/>
    <property type="molecule type" value="Genomic_DNA"/>
</dbReference>
<gene>
    <name evidence="1" type="ORF">WCY31_06610</name>
</gene>
<accession>A0ABZ3H5X2</accession>